<dbReference type="PANTHER" id="PTHR31836">
    <property type="match status" value="1"/>
</dbReference>
<dbReference type="Gene3D" id="2.40.40.10">
    <property type="entry name" value="RlpA-like domain"/>
    <property type="match status" value="1"/>
</dbReference>
<protein>
    <recommendedName>
        <fullName evidence="3">Barwin domain-containing protein</fullName>
    </recommendedName>
</protein>
<reference evidence="4" key="1">
    <citation type="submission" date="2021-01" db="EMBL/GenBank/DDBJ databases">
        <title>Metabolic potential, ecology and presence of endohyphal bacteria is reflected in genomic diversity of Mucoromycotina.</title>
        <authorList>
            <person name="Muszewska A."/>
            <person name="Okrasinska A."/>
            <person name="Steczkiewicz K."/>
            <person name="Drgas O."/>
            <person name="Orlowska M."/>
            <person name="Perlinska-Lenart U."/>
            <person name="Aleksandrzak-Piekarczyk T."/>
            <person name="Szatraj K."/>
            <person name="Zielenkiewicz U."/>
            <person name="Pilsyk S."/>
            <person name="Malc E."/>
            <person name="Mieczkowski P."/>
            <person name="Kruszewska J.S."/>
            <person name="Biernat P."/>
            <person name="Pawlowska J."/>
        </authorList>
    </citation>
    <scope>NUCLEOTIDE SEQUENCE</scope>
    <source>
        <strain evidence="4">WA0000018081</strain>
    </source>
</reference>
<gene>
    <name evidence="4" type="ORF">INT48_000334</name>
</gene>
<dbReference type="EMBL" id="JAEPRE010000043">
    <property type="protein sequence ID" value="KAG2234907.1"/>
    <property type="molecule type" value="Genomic_DNA"/>
</dbReference>
<dbReference type="GO" id="GO:0042742">
    <property type="term" value="P:defense response to bacterium"/>
    <property type="evidence" value="ECO:0007669"/>
    <property type="project" value="InterPro"/>
</dbReference>
<sequence>MISIILVTYLFSLLIALSQAAGTTADGKRGVARIMDFGDYEQQGGISKRDRVTWYHGQDLKNAACYDRNGLAPFHARVDDMIGAMAMHNFEECYKCMQITNNRKKNLQIVVRIVDKCAACKVKTAIDLTPEAFKLLSPGGNLDVGVLDISYKAIKCPNNGIISRLPKLL</sequence>
<dbReference type="SUPFAM" id="SSF50685">
    <property type="entry name" value="Barwin-like endoglucanases"/>
    <property type="match status" value="1"/>
</dbReference>
<dbReference type="InterPro" id="IPR036908">
    <property type="entry name" value="RlpA-like_sf"/>
</dbReference>
<name>A0A8H7VXD8_9FUNG</name>
<feature type="domain" description="Barwin" evidence="3">
    <location>
        <begin position="88"/>
        <end position="156"/>
    </location>
</feature>
<feature type="signal peptide" evidence="2">
    <location>
        <begin position="1"/>
        <end position="20"/>
    </location>
</feature>
<dbReference type="InterPro" id="IPR051477">
    <property type="entry name" value="Expansin_CellWall"/>
</dbReference>
<evidence type="ECO:0000256" key="1">
    <source>
        <dbReference type="ARBA" id="ARBA00022729"/>
    </source>
</evidence>
<dbReference type="PANTHER" id="PTHR31836:SF22">
    <property type="entry name" value="RLPA-LIKE PROTEIN DOUBLE-PSI BETA-BARREL DOMAIN-CONTAINING PROTEIN"/>
    <property type="match status" value="1"/>
</dbReference>
<comment type="caution">
    <text evidence="4">The sequence shown here is derived from an EMBL/GenBank/DDBJ whole genome shotgun (WGS) entry which is preliminary data.</text>
</comment>
<dbReference type="GO" id="GO:0050832">
    <property type="term" value="P:defense response to fungus"/>
    <property type="evidence" value="ECO:0007669"/>
    <property type="project" value="InterPro"/>
</dbReference>
<keyword evidence="1 2" id="KW-0732">Signal</keyword>
<keyword evidence="5" id="KW-1185">Reference proteome</keyword>
<organism evidence="4 5">
    <name type="scientific">Thamnidium elegans</name>
    <dbReference type="NCBI Taxonomy" id="101142"/>
    <lineage>
        <taxon>Eukaryota</taxon>
        <taxon>Fungi</taxon>
        <taxon>Fungi incertae sedis</taxon>
        <taxon>Mucoromycota</taxon>
        <taxon>Mucoromycotina</taxon>
        <taxon>Mucoromycetes</taxon>
        <taxon>Mucorales</taxon>
        <taxon>Mucorineae</taxon>
        <taxon>Mucoraceae</taxon>
        <taxon>Thamnidium</taxon>
    </lineage>
</organism>
<dbReference type="InterPro" id="IPR001153">
    <property type="entry name" value="Barwin_dom"/>
</dbReference>
<proteinExistence type="predicted"/>
<evidence type="ECO:0000313" key="5">
    <source>
        <dbReference type="Proteomes" id="UP000613177"/>
    </source>
</evidence>
<dbReference type="Pfam" id="PF00967">
    <property type="entry name" value="Barwin"/>
    <property type="match status" value="1"/>
</dbReference>
<feature type="chain" id="PRO_5034394293" description="Barwin domain-containing protein" evidence="2">
    <location>
        <begin position="21"/>
        <end position="169"/>
    </location>
</feature>
<evidence type="ECO:0000313" key="4">
    <source>
        <dbReference type="EMBL" id="KAG2234907.1"/>
    </source>
</evidence>
<dbReference type="AlphaFoldDB" id="A0A8H7VXD8"/>
<evidence type="ECO:0000259" key="3">
    <source>
        <dbReference type="Pfam" id="PF00967"/>
    </source>
</evidence>
<dbReference type="OrthoDB" id="623670at2759"/>
<accession>A0A8H7VXD8</accession>
<evidence type="ECO:0000256" key="2">
    <source>
        <dbReference type="SAM" id="SignalP"/>
    </source>
</evidence>
<dbReference type="CDD" id="cd22191">
    <property type="entry name" value="DPBB_RlpA_EXP_N-like"/>
    <property type="match status" value="1"/>
</dbReference>
<dbReference type="Proteomes" id="UP000613177">
    <property type="component" value="Unassembled WGS sequence"/>
</dbReference>